<sequence>MLDGVELQHYKTEFYESLSEFSLPEEQKQFTSLPVAMLEASDGRYPIVILSESRPVGFFILHSSSRVRDYTDNTNAMLLTSFSIDHKQQGNGYAKIGLLQIEHFVSEFFQHCNEIVLAVNHKNIAAQKVYEKVGYQDTGRRKIGAIGEQFIYSYTLHRNK</sequence>
<organism evidence="2 3">
    <name type="scientific">Gottfriedia solisilvae</name>
    <dbReference type="NCBI Taxonomy" id="1516104"/>
    <lineage>
        <taxon>Bacteria</taxon>
        <taxon>Bacillati</taxon>
        <taxon>Bacillota</taxon>
        <taxon>Bacilli</taxon>
        <taxon>Bacillales</taxon>
        <taxon>Bacillaceae</taxon>
        <taxon>Gottfriedia</taxon>
    </lineage>
</organism>
<dbReference type="RefSeq" id="WP_087999795.1">
    <property type="nucleotide sequence ID" value="NZ_BMHB01000001.1"/>
</dbReference>
<dbReference type="AlphaFoldDB" id="A0A8J3AK63"/>
<dbReference type="OrthoDB" id="66776at2"/>
<dbReference type="GO" id="GO:0016747">
    <property type="term" value="F:acyltransferase activity, transferring groups other than amino-acyl groups"/>
    <property type="evidence" value="ECO:0007669"/>
    <property type="project" value="InterPro"/>
</dbReference>
<dbReference type="InterPro" id="IPR016181">
    <property type="entry name" value="Acyl_CoA_acyltransferase"/>
</dbReference>
<dbReference type="EMBL" id="BMHB01000001">
    <property type="protein sequence ID" value="GGI15355.1"/>
    <property type="molecule type" value="Genomic_DNA"/>
</dbReference>
<reference evidence="3" key="1">
    <citation type="journal article" date="2019" name="Int. J. Syst. Evol. Microbiol.">
        <title>The Global Catalogue of Microorganisms (GCM) 10K type strain sequencing project: providing services to taxonomists for standard genome sequencing and annotation.</title>
        <authorList>
            <consortium name="The Broad Institute Genomics Platform"/>
            <consortium name="The Broad Institute Genome Sequencing Center for Infectious Disease"/>
            <person name="Wu L."/>
            <person name="Ma J."/>
        </authorList>
    </citation>
    <scope>NUCLEOTIDE SEQUENCE [LARGE SCALE GENOMIC DNA]</scope>
    <source>
        <strain evidence="3">CGMCC 1.14993</strain>
    </source>
</reference>
<dbReference type="SUPFAM" id="SSF55729">
    <property type="entry name" value="Acyl-CoA N-acyltransferases (Nat)"/>
    <property type="match status" value="1"/>
</dbReference>
<dbReference type="Gene3D" id="3.40.630.30">
    <property type="match status" value="1"/>
</dbReference>
<proteinExistence type="predicted"/>
<comment type="caution">
    <text evidence="2">The sequence shown here is derived from an EMBL/GenBank/DDBJ whole genome shotgun (WGS) entry which is preliminary data.</text>
</comment>
<dbReference type="Proteomes" id="UP000626244">
    <property type="component" value="Unassembled WGS sequence"/>
</dbReference>
<keyword evidence="3" id="KW-1185">Reference proteome</keyword>
<protein>
    <submittedName>
        <fullName evidence="2">N-acetyltransferase</fullName>
    </submittedName>
</protein>
<name>A0A8J3AK63_9BACI</name>
<dbReference type="PROSITE" id="PS51186">
    <property type="entry name" value="GNAT"/>
    <property type="match status" value="1"/>
</dbReference>
<feature type="domain" description="N-acetyltransferase" evidence="1">
    <location>
        <begin position="5"/>
        <end position="157"/>
    </location>
</feature>
<gene>
    <name evidence="2" type="ORF">GCM10007380_27560</name>
</gene>
<evidence type="ECO:0000259" key="1">
    <source>
        <dbReference type="PROSITE" id="PS51186"/>
    </source>
</evidence>
<dbReference type="InterPro" id="IPR000182">
    <property type="entry name" value="GNAT_dom"/>
</dbReference>
<evidence type="ECO:0000313" key="3">
    <source>
        <dbReference type="Proteomes" id="UP000626244"/>
    </source>
</evidence>
<dbReference type="Pfam" id="PF00583">
    <property type="entry name" value="Acetyltransf_1"/>
    <property type="match status" value="1"/>
</dbReference>
<evidence type="ECO:0000313" key="2">
    <source>
        <dbReference type="EMBL" id="GGI15355.1"/>
    </source>
</evidence>
<accession>A0A8J3AK63</accession>